<reference evidence="1 2" key="1">
    <citation type="submission" date="2018-09" db="EMBL/GenBank/DDBJ databases">
        <title>Paenibacillus aracenensis nov. sp. isolated from a cave in southern Spain.</title>
        <authorList>
            <person name="Jurado V."/>
            <person name="Gutierrez-Patricio S."/>
            <person name="Gonzalez-Pimentel J.L."/>
            <person name="Miller A.Z."/>
            <person name="Laiz L."/>
            <person name="Saiz-Jimenez C."/>
        </authorList>
    </citation>
    <scope>NUCLEOTIDE SEQUENCE [LARGE SCALE GENOMIC DNA]</scope>
    <source>
        <strain evidence="1 2">DSM 22867</strain>
    </source>
</reference>
<dbReference type="InterPro" id="IPR037208">
    <property type="entry name" value="Spo0E-like_sf"/>
</dbReference>
<dbReference type="Pfam" id="PF09388">
    <property type="entry name" value="SpoOE-like"/>
    <property type="match status" value="1"/>
</dbReference>
<evidence type="ECO:0000313" key="2">
    <source>
        <dbReference type="Proteomes" id="UP000266482"/>
    </source>
</evidence>
<dbReference type="InterPro" id="IPR018540">
    <property type="entry name" value="Spo0E-like"/>
</dbReference>
<name>A0A3A1VI30_9BACL</name>
<organism evidence="1 2">
    <name type="scientific">Paenibacillus nanensis</name>
    <dbReference type="NCBI Taxonomy" id="393251"/>
    <lineage>
        <taxon>Bacteria</taxon>
        <taxon>Bacillati</taxon>
        <taxon>Bacillota</taxon>
        <taxon>Bacilli</taxon>
        <taxon>Bacillales</taxon>
        <taxon>Paenibacillaceae</taxon>
        <taxon>Paenibacillus</taxon>
    </lineage>
</organism>
<dbReference type="RefSeq" id="WP_119598108.1">
    <property type="nucleotide sequence ID" value="NZ_QXQA01000002.1"/>
</dbReference>
<dbReference type="InterPro" id="IPR036638">
    <property type="entry name" value="HLH_DNA-bd_sf"/>
</dbReference>
<dbReference type="Gene3D" id="4.10.280.10">
    <property type="entry name" value="Helix-loop-helix DNA-binding domain"/>
    <property type="match status" value="1"/>
</dbReference>
<protein>
    <submittedName>
        <fullName evidence="1">Aspartyl-phosphate phosphatase Spo0E family protein</fullName>
    </submittedName>
</protein>
<accession>A0A3A1VI30</accession>
<dbReference type="EMBL" id="QXQA01000002">
    <property type="protein sequence ID" value="RIX59276.1"/>
    <property type="molecule type" value="Genomic_DNA"/>
</dbReference>
<proteinExistence type="predicted"/>
<dbReference type="AlphaFoldDB" id="A0A3A1VI30"/>
<sequence>MFEFEVCRCRNQIEKLRLIMELTYEKFLSFTDSSVLLASQALDDALAQYRKCPNFDVCNNWGREEKGNRYRKSVMVS</sequence>
<evidence type="ECO:0000313" key="1">
    <source>
        <dbReference type="EMBL" id="RIX59276.1"/>
    </source>
</evidence>
<gene>
    <name evidence="1" type="ORF">D3P08_03735</name>
</gene>
<comment type="caution">
    <text evidence="1">The sequence shown here is derived from an EMBL/GenBank/DDBJ whole genome shotgun (WGS) entry which is preliminary data.</text>
</comment>
<keyword evidence="2" id="KW-1185">Reference proteome</keyword>
<dbReference type="OrthoDB" id="2620633at2"/>
<dbReference type="SUPFAM" id="SSF140500">
    <property type="entry name" value="BAS1536-like"/>
    <property type="match status" value="1"/>
</dbReference>
<dbReference type="GO" id="GO:0046983">
    <property type="term" value="F:protein dimerization activity"/>
    <property type="evidence" value="ECO:0007669"/>
    <property type="project" value="InterPro"/>
</dbReference>
<dbReference type="Proteomes" id="UP000266482">
    <property type="component" value="Unassembled WGS sequence"/>
</dbReference>
<dbReference type="GO" id="GO:0043937">
    <property type="term" value="P:regulation of sporulation"/>
    <property type="evidence" value="ECO:0007669"/>
    <property type="project" value="InterPro"/>
</dbReference>